<dbReference type="NCBIfam" id="TIGR01752">
    <property type="entry name" value="flav_long"/>
    <property type="match status" value="1"/>
</dbReference>
<sequence>MKSTGIFFGSDTGNTANIAKKIQEKLNPIHSDLFDIAESSQKDIEQYDKLIFGIPTWYYGEPQCDWDDFFPVLKKINFKDKVIAIFGCGDQEDYSEYFCDAMGILNKILINNQAKIIGRHSTVGYEFEASKALINKKYFVGLALDEDRQPELTESRLCHWIEKIKNIINSEIGQYHNPEFTILEWYQPYYTMFDLIREVDDFLHHVIPKLKKSCFISYNQLFLKYIGIDPFKSEIKKIHKIISKITIFNNKYHSHSRDEMLQILFEYKISPNLGKKYPIFVYHFPILQSSMAAICLKNKKFAERFELYYHGIELANGCCELINAKEQYHRFVFNNIQRKRKGLSEKKIDIRLLNAISSGMPFCSGVAFGIDRLVMIALNAKKIQDVILFPIDQA</sequence>
<keyword evidence="8" id="KW-0067">ATP-binding</keyword>
<dbReference type="NCBIfam" id="NF006737">
    <property type="entry name" value="PRK09267.1-3"/>
    <property type="match status" value="1"/>
</dbReference>
<dbReference type="PROSITE" id="PS50902">
    <property type="entry name" value="FLAVODOXIN_LIKE"/>
    <property type="match status" value="1"/>
</dbReference>
<dbReference type="PROSITE" id="PS00201">
    <property type="entry name" value="FLAVODOXIN"/>
    <property type="match status" value="1"/>
</dbReference>
<dbReference type="InterPro" id="IPR008254">
    <property type="entry name" value="Flavodoxin/NO_synth"/>
</dbReference>
<dbReference type="EnsemblMetazoa" id="GPAI000722-RA">
    <property type="protein sequence ID" value="GPAI000722-PA"/>
    <property type="gene ID" value="GPAI000722"/>
</dbReference>
<dbReference type="Gene3D" id="3.30.930.10">
    <property type="entry name" value="Bira Bifunctional Protein, Domain 2"/>
    <property type="match status" value="1"/>
</dbReference>
<dbReference type="SUPFAM" id="SSF55681">
    <property type="entry name" value="Class II aaRS and biotin synthetases"/>
    <property type="match status" value="1"/>
</dbReference>
<dbReference type="Proteomes" id="UP000092445">
    <property type="component" value="Unassembled WGS sequence"/>
</dbReference>
<evidence type="ECO:0000256" key="2">
    <source>
        <dbReference type="ARBA" id="ARBA00005267"/>
    </source>
</evidence>
<dbReference type="Gene3D" id="3.40.50.360">
    <property type="match status" value="1"/>
</dbReference>
<organism evidence="11 12">
    <name type="scientific">Glossina pallidipes</name>
    <name type="common">Tsetse fly</name>
    <dbReference type="NCBI Taxonomy" id="7398"/>
    <lineage>
        <taxon>Eukaryota</taxon>
        <taxon>Metazoa</taxon>
        <taxon>Ecdysozoa</taxon>
        <taxon>Arthropoda</taxon>
        <taxon>Hexapoda</taxon>
        <taxon>Insecta</taxon>
        <taxon>Pterygota</taxon>
        <taxon>Neoptera</taxon>
        <taxon>Endopterygota</taxon>
        <taxon>Diptera</taxon>
        <taxon>Brachycera</taxon>
        <taxon>Muscomorpha</taxon>
        <taxon>Hippoboscoidea</taxon>
        <taxon>Glossinidae</taxon>
        <taxon>Glossina</taxon>
    </lineage>
</organism>
<evidence type="ECO:0000256" key="8">
    <source>
        <dbReference type="ARBA" id="ARBA00022840"/>
    </source>
</evidence>
<protein>
    <recommendedName>
        <fullName evidence="10">Flavodoxin-like domain-containing protein</fullName>
    </recommendedName>
</protein>
<keyword evidence="3" id="KW-0813">Transport</keyword>
<keyword evidence="9" id="KW-0249">Electron transport</keyword>
<dbReference type="STRING" id="7398.A0A1A9Z170"/>
<proteinExistence type="inferred from homology"/>
<dbReference type="GO" id="GO:0009055">
    <property type="term" value="F:electron transfer activity"/>
    <property type="evidence" value="ECO:0007669"/>
    <property type="project" value="InterPro"/>
</dbReference>
<evidence type="ECO:0000313" key="11">
    <source>
        <dbReference type="EnsemblMetazoa" id="GPAI000722-PA"/>
    </source>
</evidence>
<keyword evidence="4" id="KW-0436">Ligase</keyword>
<keyword evidence="12" id="KW-1185">Reference proteome</keyword>
<evidence type="ECO:0000256" key="4">
    <source>
        <dbReference type="ARBA" id="ARBA00022598"/>
    </source>
</evidence>
<dbReference type="InterPro" id="IPR010086">
    <property type="entry name" value="Flavodoxin_lc"/>
</dbReference>
<accession>A0A1A9Z170</accession>
<keyword evidence="7" id="KW-0547">Nucleotide-binding</keyword>
<keyword evidence="5" id="KW-0285">Flavoprotein</keyword>
<dbReference type="GO" id="GO:0010181">
    <property type="term" value="F:FMN binding"/>
    <property type="evidence" value="ECO:0007669"/>
    <property type="project" value="InterPro"/>
</dbReference>
<reference evidence="11" key="2">
    <citation type="submission" date="2020-05" db="UniProtKB">
        <authorList>
            <consortium name="EnsemblMetazoa"/>
        </authorList>
    </citation>
    <scope>IDENTIFICATION</scope>
    <source>
        <strain evidence="11">IAEA</strain>
    </source>
</reference>
<dbReference type="GO" id="GO:0004812">
    <property type="term" value="F:aminoacyl-tRNA ligase activity"/>
    <property type="evidence" value="ECO:0007669"/>
    <property type="project" value="InterPro"/>
</dbReference>
<dbReference type="InterPro" id="IPR050619">
    <property type="entry name" value="Flavodoxin"/>
</dbReference>
<dbReference type="GO" id="GO:0006418">
    <property type="term" value="P:tRNA aminoacylation for protein translation"/>
    <property type="evidence" value="ECO:0007669"/>
    <property type="project" value="InterPro"/>
</dbReference>
<evidence type="ECO:0000259" key="10">
    <source>
        <dbReference type="PROSITE" id="PS50902"/>
    </source>
</evidence>
<dbReference type="Pfam" id="PF00152">
    <property type="entry name" value="tRNA-synt_2"/>
    <property type="match status" value="1"/>
</dbReference>
<evidence type="ECO:0000313" key="12">
    <source>
        <dbReference type="Proteomes" id="UP000092445"/>
    </source>
</evidence>
<dbReference type="SUPFAM" id="SSF52218">
    <property type="entry name" value="Flavoproteins"/>
    <property type="match status" value="1"/>
</dbReference>
<comment type="cofactor">
    <cofactor evidence="1">
        <name>FMN</name>
        <dbReference type="ChEBI" id="CHEBI:58210"/>
    </cofactor>
</comment>
<dbReference type="GO" id="GO:0005524">
    <property type="term" value="F:ATP binding"/>
    <property type="evidence" value="ECO:0007669"/>
    <property type="project" value="InterPro"/>
</dbReference>
<reference evidence="12" key="1">
    <citation type="submission" date="2014-03" db="EMBL/GenBank/DDBJ databases">
        <authorList>
            <person name="Aksoy S."/>
            <person name="Warren W."/>
            <person name="Wilson R.K."/>
        </authorList>
    </citation>
    <scope>NUCLEOTIDE SEQUENCE [LARGE SCALE GENOMIC DNA]</scope>
    <source>
        <strain evidence="12">IAEA</strain>
    </source>
</reference>
<evidence type="ECO:0000256" key="9">
    <source>
        <dbReference type="ARBA" id="ARBA00022982"/>
    </source>
</evidence>
<feature type="domain" description="Flavodoxin-like" evidence="10">
    <location>
        <begin position="4"/>
        <end position="165"/>
    </location>
</feature>
<dbReference type="AlphaFoldDB" id="A0A1A9Z170"/>
<evidence type="ECO:0000256" key="5">
    <source>
        <dbReference type="ARBA" id="ARBA00022630"/>
    </source>
</evidence>
<dbReference type="InterPro" id="IPR045864">
    <property type="entry name" value="aa-tRNA-synth_II/BPL/LPL"/>
</dbReference>
<dbReference type="InterPro" id="IPR029039">
    <property type="entry name" value="Flavoprotein-like_sf"/>
</dbReference>
<dbReference type="VEuPathDB" id="VectorBase:GPAI000722"/>
<dbReference type="InterPro" id="IPR001226">
    <property type="entry name" value="Flavodoxin_CS"/>
</dbReference>
<comment type="similarity">
    <text evidence="2">Belongs to the flavodoxin family.</text>
</comment>
<evidence type="ECO:0000256" key="7">
    <source>
        <dbReference type="ARBA" id="ARBA00022741"/>
    </source>
</evidence>
<dbReference type="InterPro" id="IPR004364">
    <property type="entry name" value="Aa-tRNA-synt_II"/>
</dbReference>
<evidence type="ECO:0000256" key="1">
    <source>
        <dbReference type="ARBA" id="ARBA00001917"/>
    </source>
</evidence>
<dbReference type="NCBIfam" id="NF006739">
    <property type="entry name" value="PRK09267.1-5"/>
    <property type="match status" value="1"/>
</dbReference>
<keyword evidence="6" id="KW-0288">FMN</keyword>
<evidence type="ECO:0000256" key="6">
    <source>
        <dbReference type="ARBA" id="ARBA00022643"/>
    </source>
</evidence>
<name>A0A1A9Z170_GLOPL</name>
<dbReference type="PANTHER" id="PTHR42809">
    <property type="entry name" value="FLAVODOXIN 2"/>
    <property type="match status" value="1"/>
</dbReference>
<evidence type="ECO:0000256" key="3">
    <source>
        <dbReference type="ARBA" id="ARBA00022448"/>
    </source>
</evidence>
<dbReference type="PANTHER" id="PTHR42809:SF1">
    <property type="entry name" value="FLAVODOXIN 1"/>
    <property type="match status" value="1"/>
</dbReference>
<dbReference type="Pfam" id="PF00258">
    <property type="entry name" value="Flavodoxin_1"/>
    <property type="match status" value="1"/>
</dbReference>